<proteinExistence type="predicted"/>
<accession>A0ABX1WBV2</accession>
<name>A0ABX1WBV2_9RHOB</name>
<protein>
    <submittedName>
        <fullName evidence="1">Uncharacterized protein</fullName>
    </submittedName>
</protein>
<reference evidence="1 2" key="1">
    <citation type="submission" date="2019-12" db="EMBL/GenBank/DDBJ databases">
        <title>Ruegeria JWLKs population differentiation of coral mucus and skeleton niches.</title>
        <authorList>
            <person name="Luo D."/>
        </authorList>
    </citation>
    <scope>NUCLEOTIDE SEQUENCE [LARGE SCALE GENOMIC DNA]</scope>
    <source>
        <strain evidence="1 2">HKCCD6238</strain>
    </source>
</reference>
<evidence type="ECO:0000313" key="1">
    <source>
        <dbReference type="EMBL" id="NOD30792.1"/>
    </source>
</evidence>
<dbReference type="EMBL" id="WVQY01000003">
    <property type="protein sequence ID" value="NOD30792.1"/>
    <property type="molecule type" value="Genomic_DNA"/>
</dbReference>
<evidence type="ECO:0000313" key="2">
    <source>
        <dbReference type="Proteomes" id="UP000599383"/>
    </source>
</evidence>
<dbReference type="Proteomes" id="UP000599383">
    <property type="component" value="Unassembled WGS sequence"/>
</dbReference>
<organism evidence="1 2">
    <name type="scientific">Ruegeria atlantica</name>
    <dbReference type="NCBI Taxonomy" id="81569"/>
    <lineage>
        <taxon>Bacteria</taxon>
        <taxon>Pseudomonadati</taxon>
        <taxon>Pseudomonadota</taxon>
        <taxon>Alphaproteobacteria</taxon>
        <taxon>Rhodobacterales</taxon>
        <taxon>Roseobacteraceae</taxon>
        <taxon>Ruegeria</taxon>
    </lineage>
</organism>
<gene>
    <name evidence="1" type="ORF">GS617_10965</name>
</gene>
<sequence length="64" mass="7378">MPVLLLLLAAGVFAYFLWRSRHSGLTRDCRWRQDKSHGIWRCSFCGAEITALDQPLRCLKARDA</sequence>
<dbReference type="RefSeq" id="WP_152456843.1">
    <property type="nucleotide sequence ID" value="NZ_WVQY01000003.1"/>
</dbReference>
<comment type="caution">
    <text evidence="1">The sequence shown here is derived from an EMBL/GenBank/DDBJ whole genome shotgun (WGS) entry which is preliminary data.</text>
</comment>
<keyword evidence="2" id="KW-1185">Reference proteome</keyword>